<dbReference type="InterPro" id="IPR018060">
    <property type="entry name" value="HTH_AraC"/>
</dbReference>
<dbReference type="GO" id="GO:0003700">
    <property type="term" value="F:DNA-binding transcription factor activity"/>
    <property type="evidence" value="ECO:0007669"/>
    <property type="project" value="InterPro"/>
</dbReference>
<evidence type="ECO:0000256" key="1">
    <source>
        <dbReference type="ARBA" id="ARBA00023015"/>
    </source>
</evidence>
<name>A0A081P323_9BACL</name>
<keyword evidence="1" id="KW-0805">Transcription regulation</keyword>
<dbReference type="EMBL" id="JNVM01000012">
    <property type="protein sequence ID" value="KEQ25096.1"/>
    <property type="molecule type" value="Genomic_DNA"/>
</dbReference>
<feature type="domain" description="HTH araC/xylS-type" evidence="5">
    <location>
        <begin position="181"/>
        <end position="279"/>
    </location>
</feature>
<dbReference type="InterPro" id="IPR009057">
    <property type="entry name" value="Homeodomain-like_sf"/>
</dbReference>
<keyword evidence="3" id="KW-0010">Activator</keyword>
<evidence type="ECO:0000313" key="6">
    <source>
        <dbReference type="EMBL" id="KEQ25096.1"/>
    </source>
</evidence>
<evidence type="ECO:0000313" key="7">
    <source>
        <dbReference type="Proteomes" id="UP000028123"/>
    </source>
</evidence>
<evidence type="ECO:0000256" key="2">
    <source>
        <dbReference type="ARBA" id="ARBA00023125"/>
    </source>
</evidence>
<dbReference type="InterPro" id="IPR003313">
    <property type="entry name" value="AraC-bd"/>
</dbReference>
<dbReference type="GO" id="GO:0043565">
    <property type="term" value="F:sequence-specific DNA binding"/>
    <property type="evidence" value="ECO:0007669"/>
    <property type="project" value="InterPro"/>
</dbReference>
<dbReference type="InterPro" id="IPR050204">
    <property type="entry name" value="AraC_XylS_family_regulators"/>
</dbReference>
<sequence length="279" mass="32282">MVCAFTYVHRPGPHEAGTDLKLYYCGMEDCAPGHSWGPGLKDHYKIHYVHRGRGVYRTPWHTYELSAGYGFLVSPDTVSSYQADLDEPWTYSWAAFNGVQAKHYLQRARLSPEQPVFECRRPEVIEGCLQRMFEAGRRSPSRDMKLLGALYDFLSILTDEAYEEEDMPPEAFVPMRDKYVKQTLEFIETNYSRNFTIEELAHSIGLGRKYLSRLFKEALGVSPQHFLLRYRMDKACELINNGALSIGQIAYSVGYKDQLLFSRMFKKMKGLAPSHYRNR</sequence>
<gene>
    <name evidence="6" type="ORF">ET33_05235</name>
</gene>
<dbReference type="PANTHER" id="PTHR46796">
    <property type="entry name" value="HTH-TYPE TRANSCRIPTIONAL ACTIVATOR RHAS-RELATED"/>
    <property type="match status" value="1"/>
</dbReference>
<organism evidence="6 7">
    <name type="scientific">Paenibacillus tyrfis</name>
    <dbReference type="NCBI Taxonomy" id="1501230"/>
    <lineage>
        <taxon>Bacteria</taxon>
        <taxon>Bacillati</taxon>
        <taxon>Bacillota</taxon>
        <taxon>Bacilli</taxon>
        <taxon>Bacillales</taxon>
        <taxon>Paenibacillaceae</taxon>
        <taxon>Paenibacillus</taxon>
    </lineage>
</organism>
<dbReference type="InterPro" id="IPR037923">
    <property type="entry name" value="HTH-like"/>
</dbReference>
<protein>
    <submittedName>
        <fullName evidence="6">AraC family transcriptional regulator</fullName>
    </submittedName>
</protein>
<dbReference type="CDD" id="cd06986">
    <property type="entry name" value="cupin_MmsR-like_N"/>
    <property type="match status" value="1"/>
</dbReference>
<keyword evidence="4" id="KW-0804">Transcription</keyword>
<dbReference type="SUPFAM" id="SSF51215">
    <property type="entry name" value="Regulatory protein AraC"/>
    <property type="match status" value="1"/>
</dbReference>
<dbReference type="Gene3D" id="2.60.120.280">
    <property type="entry name" value="Regulatory protein AraC"/>
    <property type="match status" value="1"/>
</dbReference>
<dbReference type="InterPro" id="IPR018062">
    <property type="entry name" value="HTH_AraC-typ_CS"/>
</dbReference>
<dbReference type="SMART" id="SM00342">
    <property type="entry name" value="HTH_ARAC"/>
    <property type="match status" value="1"/>
</dbReference>
<dbReference type="SUPFAM" id="SSF46689">
    <property type="entry name" value="Homeodomain-like"/>
    <property type="match status" value="2"/>
</dbReference>
<dbReference type="Proteomes" id="UP000028123">
    <property type="component" value="Unassembled WGS sequence"/>
</dbReference>
<dbReference type="Pfam" id="PF02311">
    <property type="entry name" value="AraC_binding"/>
    <property type="match status" value="1"/>
</dbReference>
<reference evidence="6 7" key="1">
    <citation type="submission" date="2014-06" db="EMBL/GenBank/DDBJ databases">
        <title>Draft genome sequence of Paenibacillus sp. MSt1.</title>
        <authorList>
            <person name="Aw Y.K."/>
            <person name="Ong K.S."/>
            <person name="Gan H.M."/>
            <person name="Lee S.M."/>
        </authorList>
    </citation>
    <scope>NUCLEOTIDE SEQUENCE [LARGE SCALE GENOMIC DNA]</scope>
    <source>
        <strain evidence="6 7">MSt1</strain>
    </source>
</reference>
<dbReference type="Pfam" id="PF12833">
    <property type="entry name" value="HTH_18"/>
    <property type="match status" value="1"/>
</dbReference>
<comment type="caution">
    <text evidence="6">The sequence shown here is derived from an EMBL/GenBank/DDBJ whole genome shotgun (WGS) entry which is preliminary data.</text>
</comment>
<accession>A0A081P323</accession>
<keyword evidence="7" id="KW-1185">Reference proteome</keyword>
<dbReference type="PROSITE" id="PS00041">
    <property type="entry name" value="HTH_ARAC_FAMILY_1"/>
    <property type="match status" value="1"/>
</dbReference>
<dbReference type="PROSITE" id="PS01124">
    <property type="entry name" value="HTH_ARAC_FAMILY_2"/>
    <property type="match status" value="1"/>
</dbReference>
<dbReference type="OrthoDB" id="9813413at2"/>
<dbReference type="InterPro" id="IPR020449">
    <property type="entry name" value="Tscrpt_reg_AraC-type_HTH"/>
</dbReference>
<proteinExistence type="predicted"/>
<evidence type="ECO:0000256" key="4">
    <source>
        <dbReference type="ARBA" id="ARBA00023163"/>
    </source>
</evidence>
<evidence type="ECO:0000256" key="3">
    <source>
        <dbReference type="ARBA" id="ARBA00023159"/>
    </source>
</evidence>
<dbReference type="eggNOG" id="COG2207">
    <property type="taxonomic scope" value="Bacteria"/>
</dbReference>
<dbReference type="PRINTS" id="PR00032">
    <property type="entry name" value="HTHARAC"/>
</dbReference>
<keyword evidence="2" id="KW-0238">DNA-binding</keyword>
<dbReference type="PANTHER" id="PTHR46796:SF7">
    <property type="entry name" value="ARAC FAMILY TRANSCRIPTIONAL REGULATOR"/>
    <property type="match status" value="1"/>
</dbReference>
<dbReference type="AlphaFoldDB" id="A0A081P323"/>
<evidence type="ECO:0000259" key="5">
    <source>
        <dbReference type="PROSITE" id="PS01124"/>
    </source>
</evidence>
<dbReference type="Gene3D" id="1.10.10.60">
    <property type="entry name" value="Homeodomain-like"/>
    <property type="match status" value="2"/>
</dbReference>